<sequence length="336" mass="37106">YHAIHEEWHSTYRDKLYSRGYYDIFMFDLNGDLIYSVFKETDYATNFLLEGDGPWKDSGLGEAFRAALAAPDNITYIDWKPYGPSANAPAAFFATGLRDEDGVLIGVYSIQLPPEYERSIDEIEPACSFEALTAAFEGSINVGALGEPTAEFSEKPLPCFKGYSPVSFMSLIHRHLEMGYPAGDQSTQVPSPYFEIAAQAVDGACAIAFAIQHLLQQGYTVQQVQQPDQTVYDRMSSFLRTELDFQGVAGRVKFNGNDKDGLLAVRQVQDGSYQQVGLVEQVDSASVITWSNNGTTAVYWQVEPAETVELAWVLPLAVTMAVCAPCIVGCWAGYRL</sequence>
<evidence type="ECO:0000313" key="2">
    <source>
        <dbReference type="EMBL" id="CAE7481679.1"/>
    </source>
</evidence>
<keyword evidence="1" id="KW-1133">Transmembrane helix</keyword>
<gene>
    <name evidence="2" type="ORF">SPIL2461_LOCUS12303</name>
</gene>
<feature type="non-terminal residue" evidence="2">
    <location>
        <position position="1"/>
    </location>
</feature>
<reference evidence="2" key="1">
    <citation type="submission" date="2021-02" db="EMBL/GenBank/DDBJ databases">
        <authorList>
            <person name="Dougan E. K."/>
            <person name="Rhodes N."/>
            <person name="Thang M."/>
            <person name="Chan C."/>
        </authorList>
    </citation>
    <scope>NUCLEOTIDE SEQUENCE</scope>
</reference>
<proteinExistence type="predicted"/>
<dbReference type="EMBL" id="CAJNIZ010025102">
    <property type="protein sequence ID" value="CAE7481679.1"/>
    <property type="molecule type" value="Genomic_DNA"/>
</dbReference>
<dbReference type="OrthoDB" id="448410at2759"/>
<dbReference type="Proteomes" id="UP000649617">
    <property type="component" value="Unassembled WGS sequence"/>
</dbReference>
<evidence type="ECO:0000313" key="3">
    <source>
        <dbReference type="Proteomes" id="UP000649617"/>
    </source>
</evidence>
<accession>A0A812SHI3</accession>
<keyword evidence="1" id="KW-0812">Transmembrane</keyword>
<name>A0A812SHI3_SYMPI</name>
<dbReference type="AlphaFoldDB" id="A0A812SHI3"/>
<keyword evidence="3" id="KW-1185">Reference proteome</keyword>
<feature type="non-terminal residue" evidence="2">
    <location>
        <position position="336"/>
    </location>
</feature>
<dbReference type="Gene3D" id="3.40.50.2300">
    <property type="match status" value="2"/>
</dbReference>
<dbReference type="SUPFAM" id="SSF53822">
    <property type="entry name" value="Periplasmic binding protein-like I"/>
    <property type="match status" value="1"/>
</dbReference>
<dbReference type="InterPro" id="IPR028082">
    <property type="entry name" value="Peripla_BP_I"/>
</dbReference>
<comment type="caution">
    <text evidence="2">The sequence shown here is derived from an EMBL/GenBank/DDBJ whole genome shotgun (WGS) entry which is preliminary data.</text>
</comment>
<protein>
    <submittedName>
        <fullName evidence="2">Uncharacterized protein</fullName>
    </submittedName>
</protein>
<feature type="transmembrane region" description="Helical" evidence="1">
    <location>
        <begin position="310"/>
        <end position="334"/>
    </location>
</feature>
<keyword evidence="1" id="KW-0472">Membrane</keyword>
<evidence type="ECO:0000256" key="1">
    <source>
        <dbReference type="SAM" id="Phobius"/>
    </source>
</evidence>
<organism evidence="2 3">
    <name type="scientific">Symbiodinium pilosum</name>
    <name type="common">Dinoflagellate</name>
    <dbReference type="NCBI Taxonomy" id="2952"/>
    <lineage>
        <taxon>Eukaryota</taxon>
        <taxon>Sar</taxon>
        <taxon>Alveolata</taxon>
        <taxon>Dinophyceae</taxon>
        <taxon>Suessiales</taxon>
        <taxon>Symbiodiniaceae</taxon>
        <taxon>Symbiodinium</taxon>
    </lineage>
</organism>